<keyword evidence="3" id="KW-0812">Transmembrane</keyword>
<feature type="transmembrane region" description="Helical" evidence="3">
    <location>
        <begin position="7"/>
        <end position="27"/>
    </location>
</feature>
<dbReference type="InterPro" id="IPR058792">
    <property type="entry name" value="Beta-barrel_RND_2"/>
</dbReference>
<dbReference type="InterPro" id="IPR006143">
    <property type="entry name" value="RND_pump_MFP"/>
</dbReference>
<dbReference type="SUPFAM" id="SSF111369">
    <property type="entry name" value="HlyD-like secretion proteins"/>
    <property type="match status" value="2"/>
</dbReference>
<dbReference type="Gene3D" id="1.10.287.470">
    <property type="entry name" value="Helix hairpin bin"/>
    <property type="match status" value="2"/>
</dbReference>
<dbReference type="Gene3D" id="2.40.420.20">
    <property type="match status" value="1"/>
</dbReference>
<evidence type="ECO:0000259" key="6">
    <source>
        <dbReference type="Pfam" id="PF25973"/>
    </source>
</evidence>
<organism evidence="7 8">
    <name type="scientific">Spirulina subsalsa FACHB-351</name>
    <dbReference type="NCBI Taxonomy" id="234711"/>
    <lineage>
        <taxon>Bacteria</taxon>
        <taxon>Bacillati</taxon>
        <taxon>Cyanobacteriota</taxon>
        <taxon>Cyanophyceae</taxon>
        <taxon>Spirulinales</taxon>
        <taxon>Spirulinaceae</taxon>
        <taxon>Spirulina</taxon>
    </lineage>
</organism>
<dbReference type="InterPro" id="IPR058627">
    <property type="entry name" value="MdtA-like_C"/>
</dbReference>
<protein>
    <submittedName>
        <fullName evidence="7">Efflux RND transporter periplasmic adaptor subunit</fullName>
    </submittedName>
</protein>
<accession>A0ABT3L7T5</accession>
<dbReference type="EMBL" id="JAIHOM010000075">
    <property type="protein sequence ID" value="MCW6037517.1"/>
    <property type="molecule type" value="Genomic_DNA"/>
</dbReference>
<sequence length="463" mass="50395">MRNPLPWIIGLVGGGTILVGIATYQAVFNPPQSELDNLTIAVQPENLQLRISANGTVVPIQSVNISPKTAGRLRRLGVEQGMRVEEGQPLAEMDNDEIAAQGIQAQANFKQAIASLQEAEIRINGEIQQARARFNAAQASLREAQARIPTEIDQAQAQLVAAEERFNRARSRYERYQTPASAGAVSTNAFDDAALELRNAQVAVIQAQQSLKREVQTREPEIQRLQANAQEARIALEQRERNARLELTRLQGAAEAAQAQLREVQIRFQDTQIRAPFAGIITQKYATPGSFVTPTTSVSATASATSASILAIAQGLEILAKVPEVDVIRLQPGQPVEIIADAFPNQVFRGRVKLIAPEAVVEQNVTSFEVRIQLDETAESRLLSGMNVDVTFVGLSLGQALTVPTVAVVTEEGQRGVMVVGENNQPEFRPVVFGATFEDKVQVLSGLQPGERVFIDLPDRPPR</sequence>
<dbReference type="PANTHER" id="PTHR30469">
    <property type="entry name" value="MULTIDRUG RESISTANCE PROTEIN MDTA"/>
    <property type="match status" value="1"/>
</dbReference>
<dbReference type="Gene3D" id="2.40.30.170">
    <property type="match status" value="1"/>
</dbReference>
<evidence type="ECO:0000313" key="8">
    <source>
        <dbReference type="Proteomes" id="UP001526426"/>
    </source>
</evidence>
<feature type="domain" description="CzcB-like barrel-sandwich hybrid" evidence="6">
    <location>
        <begin position="62"/>
        <end position="299"/>
    </location>
</feature>
<comment type="caution">
    <text evidence="7">The sequence shown here is derived from an EMBL/GenBank/DDBJ whole genome shotgun (WGS) entry which is preliminary data.</text>
</comment>
<evidence type="ECO:0000256" key="2">
    <source>
        <dbReference type="SAM" id="Coils"/>
    </source>
</evidence>
<dbReference type="RefSeq" id="WP_265265375.1">
    <property type="nucleotide sequence ID" value="NZ_JAIHOM010000075.1"/>
</dbReference>
<dbReference type="Pfam" id="PF25954">
    <property type="entry name" value="Beta-barrel_RND_2"/>
    <property type="match status" value="1"/>
</dbReference>
<evidence type="ECO:0000259" key="5">
    <source>
        <dbReference type="Pfam" id="PF25967"/>
    </source>
</evidence>
<dbReference type="InterPro" id="IPR058647">
    <property type="entry name" value="BSH_CzcB-like"/>
</dbReference>
<keyword evidence="2" id="KW-0175">Coiled coil</keyword>
<dbReference type="PRINTS" id="PR01490">
    <property type="entry name" value="RTXTOXIND"/>
</dbReference>
<feature type="coiled-coil region" evidence="2">
    <location>
        <begin position="222"/>
        <end position="274"/>
    </location>
</feature>
<evidence type="ECO:0000256" key="1">
    <source>
        <dbReference type="ARBA" id="ARBA00009477"/>
    </source>
</evidence>
<keyword evidence="3" id="KW-0472">Membrane</keyword>
<dbReference type="PANTHER" id="PTHR30469:SF33">
    <property type="entry name" value="SLR1207 PROTEIN"/>
    <property type="match status" value="1"/>
</dbReference>
<feature type="coiled-coil region" evidence="2">
    <location>
        <begin position="127"/>
        <end position="172"/>
    </location>
</feature>
<dbReference type="NCBIfam" id="TIGR01730">
    <property type="entry name" value="RND_mfp"/>
    <property type="match status" value="1"/>
</dbReference>
<evidence type="ECO:0000313" key="7">
    <source>
        <dbReference type="EMBL" id="MCW6037517.1"/>
    </source>
</evidence>
<evidence type="ECO:0000256" key="3">
    <source>
        <dbReference type="SAM" id="Phobius"/>
    </source>
</evidence>
<dbReference type="Pfam" id="PF25973">
    <property type="entry name" value="BSH_CzcB"/>
    <property type="match status" value="1"/>
</dbReference>
<feature type="domain" description="CusB-like beta-barrel" evidence="4">
    <location>
        <begin position="320"/>
        <end position="393"/>
    </location>
</feature>
<reference evidence="7 8" key="1">
    <citation type="submission" date="2021-08" db="EMBL/GenBank/DDBJ databases">
        <title>Draft genome sequence of Spirulina subsalsa with high tolerance to salinity and hype-accumulation of phycocyanin.</title>
        <authorList>
            <person name="Pei H."/>
            <person name="Jiang L."/>
        </authorList>
    </citation>
    <scope>NUCLEOTIDE SEQUENCE [LARGE SCALE GENOMIC DNA]</scope>
    <source>
        <strain evidence="7 8">FACHB-351</strain>
    </source>
</reference>
<keyword evidence="3" id="KW-1133">Transmembrane helix</keyword>
<evidence type="ECO:0000259" key="4">
    <source>
        <dbReference type="Pfam" id="PF25954"/>
    </source>
</evidence>
<dbReference type="Gene3D" id="2.40.50.100">
    <property type="match status" value="2"/>
</dbReference>
<dbReference type="Proteomes" id="UP001526426">
    <property type="component" value="Unassembled WGS sequence"/>
</dbReference>
<comment type="similarity">
    <text evidence="1">Belongs to the membrane fusion protein (MFP) (TC 8.A.1) family.</text>
</comment>
<dbReference type="Pfam" id="PF25967">
    <property type="entry name" value="RND-MFP_C"/>
    <property type="match status" value="1"/>
</dbReference>
<gene>
    <name evidence="7" type="ORF">K4A83_14715</name>
</gene>
<feature type="domain" description="Multidrug resistance protein MdtA-like C-terminal permuted SH3" evidence="5">
    <location>
        <begin position="399"/>
        <end position="456"/>
    </location>
</feature>
<name>A0ABT3L7T5_9CYAN</name>
<keyword evidence="8" id="KW-1185">Reference proteome</keyword>
<proteinExistence type="inferred from homology"/>